<feature type="repeat" description="PPR" evidence="2">
    <location>
        <begin position="224"/>
        <end position="258"/>
    </location>
</feature>
<gene>
    <name evidence="4" type="ORF">CCMP2556_LOCUS42235</name>
</gene>
<dbReference type="PANTHER" id="PTHR47447">
    <property type="entry name" value="OS03G0856100 PROTEIN"/>
    <property type="match status" value="1"/>
</dbReference>
<dbReference type="PANTHER" id="PTHR47447:SF17">
    <property type="entry name" value="OS12G0638900 PROTEIN"/>
    <property type="match status" value="1"/>
</dbReference>
<protein>
    <recommendedName>
        <fullName evidence="3">ABC-type glycine betaine transport system substrate-binding domain-containing protein</fullName>
    </recommendedName>
</protein>
<evidence type="ECO:0000259" key="3">
    <source>
        <dbReference type="Pfam" id="PF04069"/>
    </source>
</evidence>
<evidence type="ECO:0000313" key="5">
    <source>
        <dbReference type="Proteomes" id="UP001642484"/>
    </source>
</evidence>
<feature type="repeat" description="PPR" evidence="2">
    <location>
        <begin position="399"/>
        <end position="433"/>
    </location>
</feature>
<dbReference type="NCBIfam" id="TIGR00756">
    <property type="entry name" value="PPR"/>
    <property type="match status" value="4"/>
</dbReference>
<dbReference type="EMBL" id="CAXAMN010024517">
    <property type="protein sequence ID" value="CAK9087342.1"/>
    <property type="molecule type" value="Genomic_DNA"/>
</dbReference>
<sequence length="1065" mass="120022">MRASPAAWRCAAARPSCTRIQVQSSPGQPGWRAQKLKSLSRADLIWTTLEQWRLEGQRLDPRTYTVGISSCGRLAKWPFAVALLASMPKAEVQPNAFSYAAVMAACRRAQDWQVALSLLDEMQVAEVQPNQVCFNTAISCAGRWFMAIHLLEQMPQCDVISFNAAMSLCEWHQAMLLFEAMPQAEVLPDVISFNSTISACEKGHEWPTALALFEQMPEMQVQADLITFNSTMSALEKGSQWQETLHFYGHMSKAQVLPDVISYSAGISSCERSQQWAAALALYTAMERQEVKADGISFNALMSSFKDAGRWQEVLELFELMKSQLQPVSLLSYVAVMSVCGKSGQWQQSLRFFEEIPKAQVQHSVVSYNAMISSLEKVGQWLQALHYFEFMCSSDLQPSLVSFNAMISSFEKGEQWQMGICFLQMMQDLEIQPDIFSFNALISCCEKGGHWQTALSFFQSMLEAAVQPVVISYGALISACEKASQWESALQLFEAIPKAQLRPSTTSLNAAISACEKAFRWPESLSLLVGSASSSHVDLISFNAAMSACEKFSQWRWVLHLWSHIQDTTSQAADLVSYCTAISTAAASGGRPHSLQIRFSGTWTVECSEQTDSAGARELFAAEKELDRERAVQTDWWMTTRRELVNDGQVYPVGLYLIDYAAQHAAAELVNILLQEKLGYVVQKMVNGSASFHSFFALAGCTRPTNYTHRGCSQDSTTRAHISVEVWTAGYPDEWQFLQQEYPSVVPRNLGSMGYVGTTSLFIPSHVQELAYNVEGLSLDFYRDYNTSWERPSQYFTTIDQINRSKLMLCEETLLMSVKMMSTYLEITGDHEGVSQGTGGITGRCFDQYFWYAPACRRNSSSCIPCFTGGTGWGSLEMLQKATFLGIPLAWITAKDWNAYSALPKDYDSIFYWWTPDPTFLSLNAEQIMFPAHNGVEWAKGDHRSAAFAIQIDKYISQDLNKLAPDIEEFMRNYNVDIKHVEMIMADQLQSGESYFDAACRWLHANGDWWQQWIPDKTKCFARYGLYNAKEERFVDNRANRNNLKCEVCPPGSFSDEMQEMRRLP</sequence>
<reference evidence="4 5" key="1">
    <citation type="submission" date="2024-02" db="EMBL/GenBank/DDBJ databases">
        <authorList>
            <person name="Chen Y."/>
            <person name="Shah S."/>
            <person name="Dougan E. K."/>
            <person name="Thang M."/>
            <person name="Chan C."/>
        </authorList>
    </citation>
    <scope>NUCLEOTIDE SEQUENCE [LARGE SCALE GENOMIC DNA]</scope>
</reference>
<proteinExistence type="predicted"/>
<dbReference type="SUPFAM" id="SSF53850">
    <property type="entry name" value="Periplasmic binding protein-like II"/>
    <property type="match status" value="1"/>
</dbReference>
<evidence type="ECO:0000256" key="1">
    <source>
        <dbReference type="ARBA" id="ARBA00022737"/>
    </source>
</evidence>
<dbReference type="InterPro" id="IPR002885">
    <property type="entry name" value="PPR_rpt"/>
</dbReference>
<dbReference type="Proteomes" id="UP001642484">
    <property type="component" value="Unassembled WGS sequence"/>
</dbReference>
<feature type="repeat" description="PPR" evidence="2">
    <location>
        <begin position="364"/>
        <end position="398"/>
    </location>
</feature>
<organism evidence="4 5">
    <name type="scientific">Durusdinium trenchii</name>
    <dbReference type="NCBI Taxonomy" id="1381693"/>
    <lineage>
        <taxon>Eukaryota</taxon>
        <taxon>Sar</taxon>
        <taxon>Alveolata</taxon>
        <taxon>Dinophyceae</taxon>
        <taxon>Suessiales</taxon>
        <taxon>Symbiodiniaceae</taxon>
        <taxon>Durusdinium</taxon>
    </lineage>
</organism>
<feature type="domain" description="ABC-type glycine betaine transport system substrate-binding" evidence="3">
    <location>
        <begin position="898"/>
        <end position="1004"/>
    </location>
</feature>
<comment type="caution">
    <text evidence="4">The sequence shown here is derived from an EMBL/GenBank/DDBJ whole genome shotgun (WGS) entry which is preliminary data.</text>
</comment>
<evidence type="ECO:0000313" key="4">
    <source>
        <dbReference type="EMBL" id="CAK9087342.1"/>
    </source>
</evidence>
<dbReference type="InterPro" id="IPR011990">
    <property type="entry name" value="TPR-like_helical_dom_sf"/>
</dbReference>
<accession>A0ABP0QGI9</accession>
<feature type="repeat" description="PPR" evidence="2">
    <location>
        <begin position="469"/>
        <end position="503"/>
    </location>
</feature>
<dbReference type="Gene3D" id="3.40.190.100">
    <property type="entry name" value="Glycine betaine-binding periplasmic protein, domain 2"/>
    <property type="match status" value="1"/>
</dbReference>
<evidence type="ECO:0000256" key="2">
    <source>
        <dbReference type="PROSITE-ProRule" id="PRU00708"/>
    </source>
</evidence>
<feature type="repeat" description="PPR" evidence="2">
    <location>
        <begin position="189"/>
        <end position="223"/>
    </location>
</feature>
<name>A0ABP0QGI9_9DINO</name>
<keyword evidence="1" id="KW-0677">Repeat</keyword>
<feature type="repeat" description="PPR" evidence="2">
    <location>
        <begin position="95"/>
        <end position="129"/>
    </location>
</feature>
<dbReference type="Pfam" id="PF13812">
    <property type="entry name" value="PPR_3"/>
    <property type="match status" value="3"/>
</dbReference>
<feature type="repeat" description="PPR" evidence="2">
    <location>
        <begin position="294"/>
        <end position="324"/>
    </location>
</feature>
<keyword evidence="5" id="KW-1185">Reference proteome</keyword>
<dbReference type="InterPro" id="IPR007210">
    <property type="entry name" value="ABC_Gly_betaine_transp_sub-bd"/>
</dbReference>
<dbReference type="PROSITE" id="PS51375">
    <property type="entry name" value="PPR"/>
    <property type="match status" value="9"/>
</dbReference>
<dbReference type="Gene3D" id="3.40.190.10">
    <property type="entry name" value="Periplasmic binding protein-like II"/>
    <property type="match status" value="1"/>
</dbReference>
<feature type="repeat" description="PPR" evidence="2">
    <location>
        <begin position="434"/>
        <end position="468"/>
    </location>
</feature>
<dbReference type="Gene3D" id="1.25.40.10">
    <property type="entry name" value="Tetratricopeptide repeat domain"/>
    <property type="match status" value="4"/>
</dbReference>
<dbReference type="Pfam" id="PF04069">
    <property type="entry name" value="OpuAC"/>
    <property type="match status" value="1"/>
</dbReference>
<dbReference type="Pfam" id="PF01535">
    <property type="entry name" value="PPR"/>
    <property type="match status" value="1"/>
</dbReference>
<dbReference type="Pfam" id="PF13041">
    <property type="entry name" value="PPR_2"/>
    <property type="match status" value="1"/>
</dbReference>
<feature type="repeat" description="PPR" evidence="2">
    <location>
        <begin position="60"/>
        <end position="94"/>
    </location>
</feature>